<evidence type="ECO:0000313" key="2">
    <source>
        <dbReference type="Proteomes" id="UP000480684"/>
    </source>
</evidence>
<protein>
    <submittedName>
        <fullName evidence="1">Uncharacterized protein</fullName>
    </submittedName>
</protein>
<dbReference type="AlphaFoldDB" id="A0A7C9V0N7"/>
<reference evidence="1 2" key="1">
    <citation type="submission" date="2020-02" db="EMBL/GenBank/DDBJ databases">
        <authorList>
            <person name="Dziuba M."/>
            <person name="Kuznetsov B."/>
            <person name="Mardanov A."/>
            <person name="Ravin N."/>
            <person name="Grouzdev D."/>
        </authorList>
    </citation>
    <scope>NUCLEOTIDE SEQUENCE [LARGE SCALE GENOMIC DNA]</scope>
    <source>
        <strain evidence="1 2">SpK</strain>
    </source>
</reference>
<sequence length="196" mass="21210">MSEYLRAHKISGNPPHIHDTLDALSPAIEGGLYLDGIAHTLHKVIYILLDRAKEKPHPYPAPGFTDAAAWLNRAVDVVCALPAGEDHDAIEAAILDVLEGFRALAYGERLPRRLASRLVRHEARLHDVADDWCGEQAGAPADGWVEWLDQRAATTHAADITAWFDGRPGERLGAYSGVPAGVVALLPEAIRPARAA</sequence>
<dbReference type="Proteomes" id="UP000480684">
    <property type="component" value="Unassembled WGS sequence"/>
</dbReference>
<gene>
    <name evidence="1" type="ORF">G4223_14325</name>
</gene>
<dbReference type="RefSeq" id="WP_163681131.1">
    <property type="nucleotide sequence ID" value="NZ_JAAIYP010000039.1"/>
</dbReference>
<accession>A0A7C9V0N7</accession>
<evidence type="ECO:0000313" key="1">
    <source>
        <dbReference type="EMBL" id="NFV81291.1"/>
    </source>
</evidence>
<organism evidence="1 2">
    <name type="scientific">Magnetospirillum aberrantis SpK</name>
    <dbReference type="NCBI Taxonomy" id="908842"/>
    <lineage>
        <taxon>Bacteria</taxon>
        <taxon>Pseudomonadati</taxon>
        <taxon>Pseudomonadota</taxon>
        <taxon>Alphaproteobacteria</taxon>
        <taxon>Rhodospirillales</taxon>
        <taxon>Rhodospirillaceae</taxon>
        <taxon>Magnetospirillum</taxon>
    </lineage>
</organism>
<comment type="caution">
    <text evidence="1">The sequence shown here is derived from an EMBL/GenBank/DDBJ whole genome shotgun (WGS) entry which is preliminary data.</text>
</comment>
<proteinExistence type="predicted"/>
<name>A0A7C9V0N7_9PROT</name>
<dbReference type="EMBL" id="JAAIYP010000039">
    <property type="protein sequence ID" value="NFV81291.1"/>
    <property type="molecule type" value="Genomic_DNA"/>
</dbReference>
<keyword evidence="2" id="KW-1185">Reference proteome</keyword>